<keyword evidence="11" id="KW-1185">Reference proteome</keyword>
<evidence type="ECO:0000256" key="2">
    <source>
        <dbReference type="ARBA" id="ARBA00012438"/>
    </source>
</evidence>
<dbReference type="Gene3D" id="3.30.565.10">
    <property type="entry name" value="Histidine kinase-like ATPase, C-terminal domain"/>
    <property type="match status" value="1"/>
</dbReference>
<dbReference type="Gene3D" id="1.10.287.130">
    <property type="match status" value="1"/>
</dbReference>
<dbReference type="PROSITE" id="PS50112">
    <property type="entry name" value="PAS"/>
    <property type="match status" value="1"/>
</dbReference>
<dbReference type="GO" id="GO:0004721">
    <property type="term" value="F:phosphoprotein phosphatase activity"/>
    <property type="evidence" value="ECO:0007669"/>
    <property type="project" value="TreeGrafter"/>
</dbReference>
<dbReference type="OrthoDB" id="9815750at2"/>
<evidence type="ECO:0000256" key="4">
    <source>
        <dbReference type="ARBA" id="ARBA00022679"/>
    </source>
</evidence>
<dbReference type="AlphaFoldDB" id="A0A4R1JM73"/>
<evidence type="ECO:0000313" key="10">
    <source>
        <dbReference type="EMBL" id="TCK52153.1"/>
    </source>
</evidence>
<dbReference type="InterPro" id="IPR003594">
    <property type="entry name" value="HATPase_dom"/>
</dbReference>
<keyword evidence="3" id="KW-0597">Phosphoprotein</keyword>
<keyword evidence="7" id="KW-0472">Membrane</keyword>
<dbReference type="PANTHER" id="PTHR45453:SF1">
    <property type="entry name" value="PHOSPHATE REGULON SENSOR PROTEIN PHOR"/>
    <property type="match status" value="1"/>
</dbReference>
<evidence type="ECO:0000256" key="5">
    <source>
        <dbReference type="ARBA" id="ARBA00022777"/>
    </source>
</evidence>
<dbReference type="SMART" id="SM00388">
    <property type="entry name" value="HisKA"/>
    <property type="match status" value="1"/>
</dbReference>
<dbReference type="CDD" id="cd00082">
    <property type="entry name" value="HisKA"/>
    <property type="match status" value="1"/>
</dbReference>
<dbReference type="Pfam" id="PF00512">
    <property type="entry name" value="HisKA"/>
    <property type="match status" value="1"/>
</dbReference>
<dbReference type="InterPro" id="IPR003661">
    <property type="entry name" value="HisK_dim/P_dom"/>
</dbReference>
<dbReference type="Pfam" id="PF02518">
    <property type="entry name" value="HATPase_c"/>
    <property type="match status" value="1"/>
</dbReference>
<dbReference type="PROSITE" id="PS50109">
    <property type="entry name" value="HIS_KIN"/>
    <property type="match status" value="1"/>
</dbReference>
<name>A0A4R1JM73_9GAMM</name>
<dbReference type="InterPro" id="IPR004358">
    <property type="entry name" value="Sig_transdc_His_kin-like_C"/>
</dbReference>
<gene>
    <name evidence="10" type="ORF">EV690_2261</name>
</gene>
<dbReference type="SMART" id="SM00387">
    <property type="entry name" value="HATPase_c"/>
    <property type="match status" value="1"/>
</dbReference>
<dbReference type="EMBL" id="SMGD01000013">
    <property type="protein sequence ID" value="TCK52153.1"/>
    <property type="molecule type" value="Genomic_DNA"/>
</dbReference>
<dbReference type="InterPro" id="IPR050351">
    <property type="entry name" value="BphY/WalK/GraS-like"/>
</dbReference>
<dbReference type="CDD" id="cd00075">
    <property type="entry name" value="HATPase"/>
    <property type="match status" value="1"/>
</dbReference>
<dbReference type="SUPFAM" id="SSF47384">
    <property type="entry name" value="Homodimeric domain of signal transducing histidine kinase"/>
    <property type="match status" value="1"/>
</dbReference>
<proteinExistence type="predicted"/>
<dbReference type="Pfam" id="PF13188">
    <property type="entry name" value="PAS_8"/>
    <property type="match status" value="1"/>
</dbReference>
<dbReference type="InterPro" id="IPR005467">
    <property type="entry name" value="His_kinase_dom"/>
</dbReference>
<evidence type="ECO:0000256" key="1">
    <source>
        <dbReference type="ARBA" id="ARBA00000085"/>
    </source>
</evidence>
<dbReference type="Gene3D" id="3.30.450.20">
    <property type="entry name" value="PAS domain"/>
    <property type="match status" value="1"/>
</dbReference>
<dbReference type="SUPFAM" id="SSF55785">
    <property type="entry name" value="PYP-like sensor domain (PAS domain)"/>
    <property type="match status" value="1"/>
</dbReference>
<dbReference type="Proteomes" id="UP000295565">
    <property type="component" value="Unassembled WGS sequence"/>
</dbReference>
<dbReference type="InterPro" id="IPR036890">
    <property type="entry name" value="HATPase_C_sf"/>
</dbReference>
<protein>
    <recommendedName>
        <fullName evidence="2">histidine kinase</fullName>
        <ecNumber evidence="2">2.7.13.3</ecNumber>
    </recommendedName>
</protein>
<evidence type="ECO:0000259" key="8">
    <source>
        <dbReference type="PROSITE" id="PS50109"/>
    </source>
</evidence>
<dbReference type="PRINTS" id="PR00344">
    <property type="entry name" value="BCTRLSENSOR"/>
</dbReference>
<dbReference type="SUPFAM" id="SSF55874">
    <property type="entry name" value="ATPase domain of HSP90 chaperone/DNA topoisomerase II/histidine kinase"/>
    <property type="match status" value="1"/>
</dbReference>
<dbReference type="RefSeq" id="WP_131913049.1">
    <property type="nucleotide sequence ID" value="NZ_OU594967.1"/>
</dbReference>
<dbReference type="GO" id="GO:0000155">
    <property type="term" value="F:phosphorelay sensor kinase activity"/>
    <property type="evidence" value="ECO:0007669"/>
    <property type="project" value="InterPro"/>
</dbReference>
<dbReference type="EC" id="2.7.13.3" evidence="2"/>
<feature type="domain" description="Histidine kinase" evidence="8">
    <location>
        <begin position="125"/>
        <end position="333"/>
    </location>
</feature>
<dbReference type="PANTHER" id="PTHR45453">
    <property type="entry name" value="PHOSPHATE REGULON SENSOR PROTEIN PHOR"/>
    <property type="match status" value="1"/>
</dbReference>
<dbReference type="GO" id="GO:0016036">
    <property type="term" value="P:cellular response to phosphate starvation"/>
    <property type="evidence" value="ECO:0007669"/>
    <property type="project" value="TreeGrafter"/>
</dbReference>
<accession>A0A4R1JM73</accession>
<evidence type="ECO:0000256" key="3">
    <source>
        <dbReference type="ARBA" id="ARBA00022553"/>
    </source>
</evidence>
<sequence>MKSPLRQSFSEHQLAQVFDVLPSGLLLLDQRGYIAKANPAAQTLFGVKLEGERWSKIALELFVPQADDGHELSLPDGRRVQLTLATLLDSDSQLIMLTDVTATRQLQASMARLEKLSALGRMVASLAHQIRTPLSAAMLYGSNLSNENLPENARSRFQAKMMARLADLENQVNDMLLFARNGEQPIAEQLSVVHLLMQMKSAIEVKLVQRQLHLDIGYCEPDVIILANSNSLVSALTNLIDNAAHVSKPGDAIGLYARTDGERVQISVVDSGPGITEEIKEQLFEPFVTTKQNGTGLGLAVVKSVIKAHNGEIAVDSRPGQGCCFTATLPVHQICQQSQVVGGLSE</sequence>
<reference evidence="10 11" key="1">
    <citation type="submission" date="2019-03" db="EMBL/GenBank/DDBJ databases">
        <title>Genomic Encyclopedia of Type Strains, Phase IV (KMG-IV): sequencing the most valuable type-strain genomes for metagenomic binning, comparative biology and taxonomic classification.</title>
        <authorList>
            <person name="Goeker M."/>
        </authorList>
    </citation>
    <scope>NUCLEOTIDE SEQUENCE [LARGE SCALE GENOMIC DNA]</scope>
    <source>
        <strain evidence="10 11">DSM 18577</strain>
    </source>
</reference>
<comment type="caution">
    <text evidence="10">The sequence shown here is derived from an EMBL/GenBank/DDBJ whole genome shotgun (WGS) entry which is preliminary data.</text>
</comment>
<evidence type="ECO:0000256" key="6">
    <source>
        <dbReference type="ARBA" id="ARBA00023012"/>
    </source>
</evidence>
<dbReference type="GO" id="GO:0005886">
    <property type="term" value="C:plasma membrane"/>
    <property type="evidence" value="ECO:0007669"/>
    <property type="project" value="TreeGrafter"/>
</dbReference>
<keyword evidence="4" id="KW-0808">Transferase</keyword>
<organism evidence="10 11">
    <name type="scientific">Celerinatantimonas diazotrophica</name>
    <dbReference type="NCBI Taxonomy" id="412034"/>
    <lineage>
        <taxon>Bacteria</taxon>
        <taxon>Pseudomonadati</taxon>
        <taxon>Pseudomonadota</taxon>
        <taxon>Gammaproteobacteria</taxon>
        <taxon>Celerinatantimonadaceae</taxon>
        <taxon>Celerinatantimonas</taxon>
    </lineage>
</organism>
<evidence type="ECO:0000256" key="7">
    <source>
        <dbReference type="ARBA" id="ARBA00023136"/>
    </source>
</evidence>
<keyword evidence="6" id="KW-0902">Two-component regulatory system</keyword>
<comment type="catalytic activity">
    <reaction evidence="1">
        <text>ATP + protein L-histidine = ADP + protein N-phospho-L-histidine.</text>
        <dbReference type="EC" id="2.7.13.3"/>
    </reaction>
</comment>
<keyword evidence="5 10" id="KW-0418">Kinase</keyword>
<evidence type="ECO:0000259" key="9">
    <source>
        <dbReference type="PROSITE" id="PS50112"/>
    </source>
</evidence>
<dbReference type="InterPro" id="IPR000014">
    <property type="entry name" value="PAS"/>
</dbReference>
<dbReference type="InterPro" id="IPR035965">
    <property type="entry name" value="PAS-like_dom_sf"/>
</dbReference>
<evidence type="ECO:0000313" key="11">
    <source>
        <dbReference type="Proteomes" id="UP000295565"/>
    </source>
</evidence>
<feature type="domain" description="PAS" evidence="9">
    <location>
        <begin position="10"/>
        <end position="46"/>
    </location>
</feature>
<dbReference type="InterPro" id="IPR036097">
    <property type="entry name" value="HisK_dim/P_sf"/>
</dbReference>